<organism evidence="1 2">
    <name type="scientific">Hominifimenecus microfluidus</name>
    <dbReference type="NCBI Taxonomy" id="2885348"/>
    <lineage>
        <taxon>Bacteria</taxon>
        <taxon>Bacillati</taxon>
        <taxon>Bacillota</taxon>
        <taxon>Clostridia</taxon>
        <taxon>Lachnospirales</taxon>
        <taxon>Lachnospiraceae</taxon>
        <taxon>Hominifimenecus</taxon>
    </lineage>
</organism>
<sequence length="375" mass="44396">MPREYDYILRVASRFMGMNTLKEDKEQILELDWDVVVYQAILHKMVPILFDDLKKTKLVQCINNTLYYFLRNYVSYIMYLDSNILELAFEISSRAQLEGIKVFIVKGPILMDYLYGGNNYRVFNDIDLLVEKKNVPKVKKILCELGYVQGHYSKEDNTIRVATRQEIVQKEMGSHETVEFHKSLNGINMMDIVVDINSSFSWKGIPCIDAINMRNVMNHSKKYIVNGCSIDSMEPEYLFLHTCVHLYVEATLFCWQYSWYKNYGDIELSKYIDIGLFLSKNIKWELVNDIILKNFLVEPISYVLTNFSLLFSRNLVPQELVKYIVPEENVNFYFTCNGEKKYWKNPITKRVFDQKLRKKEVFECCKIGEFQYKRV</sequence>
<keyword evidence="2" id="KW-1185">Reference proteome</keyword>
<accession>A0AAE3JHE7</accession>
<protein>
    <submittedName>
        <fullName evidence="1">Nucleotidyltransferase family protein</fullName>
    </submittedName>
</protein>
<dbReference type="RefSeq" id="WP_308454320.1">
    <property type="nucleotide sequence ID" value="NZ_JAJEQR010000040.1"/>
</dbReference>
<evidence type="ECO:0000313" key="2">
    <source>
        <dbReference type="Proteomes" id="UP001198182"/>
    </source>
</evidence>
<dbReference type="AlphaFoldDB" id="A0AAE3JHE7"/>
<dbReference type="EMBL" id="JAJEQR010000040">
    <property type="protein sequence ID" value="MCC2231836.1"/>
    <property type="molecule type" value="Genomic_DNA"/>
</dbReference>
<reference evidence="1" key="1">
    <citation type="submission" date="2021-10" db="EMBL/GenBank/DDBJ databases">
        <title>Anaerobic single-cell dispensing facilitates the cultivation of human gut bacteria.</title>
        <authorList>
            <person name="Afrizal A."/>
        </authorList>
    </citation>
    <scope>NUCLEOTIDE SEQUENCE</scope>
    <source>
        <strain evidence="1">CLA-AA-H215</strain>
    </source>
</reference>
<comment type="caution">
    <text evidence="1">The sequence shown here is derived from an EMBL/GenBank/DDBJ whole genome shotgun (WGS) entry which is preliminary data.</text>
</comment>
<name>A0AAE3JHE7_9FIRM</name>
<gene>
    <name evidence="1" type="ORF">LKD81_12655</name>
</gene>
<dbReference type="InterPro" id="IPR039498">
    <property type="entry name" value="NTP_transf_5"/>
</dbReference>
<evidence type="ECO:0000313" key="1">
    <source>
        <dbReference type="EMBL" id="MCC2231836.1"/>
    </source>
</evidence>
<dbReference type="Proteomes" id="UP001198182">
    <property type="component" value="Unassembled WGS sequence"/>
</dbReference>
<proteinExistence type="predicted"/>
<dbReference type="Pfam" id="PF14907">
    <property type="entry name" value="NTP_transf_5"/>
    <property type="match status" value="1"/>
</dbReference>